<feature type="domain" description="HTH iclR-type" evidence="4">
    <location>
        <begin position="5"/>
        <end position="66"/>
    </location>
</feature>
<evidence type="ECO:0000313" key="6">
    <source>
        <dbReference type="EMBL" id="CAJ0816680.1"/>
    </source>
</evidence>
<feature type="domain" description="IclR-ED" evidence="5">
    <location>
        <begin position="67"/>
        <end position="249"/>
    </location>
</feature>
<evidence type="ECO:0000256" key="2">
    <source>
        <dbReference type="ARBA" id="ARBA00023125"/>
    </source>
</evidence>
<dbReference type="SUPFAM" id="SSF55781">
    <property type="entry name" value="GAF domain-like"/>
    <property type="match status" value="1"/>
</dbReference>
<dbReference type="InterPro" id="IPR050707">
    <property type="entry name" value="HTH_MetabolicPath_Reg"/>
</dbReference>
<dbReference type="SUPFAM" id="SSF46785">
    <property type="entry name" value="Winged helix' DNA-binding domain"/>
    <property type="match status" value="1"/>
</dbReference>
<proteinExistence type="predicted"/>
<dbReference type="Pfam" id="PF01614">
    <property type="entry name" value="IclR_C"/>
    <property type="match status" value="1"/>
</dbReference>
<evidence type="ECO:0000256" key="3">
    <source>
        <dbReference type="ARBA" id="ARBA00023163"/>
    </source>
</evidence>
<keyword evidence="2" id="KW-0238">DNA-binding</keyword>
<dbReference type="EMBL" id="CATZLL010000009">
    <property type="protein sequence ID" value="CAJ0816680.1"/>
    <property type="molecule type" value="Genomic_DNA"/>
</dbReference>
<gene>
    <name evidence="6" type="primary">kdgR_3</name>
    <name evidence="6" type="ORF">LMG18101_03016</name>
</gene>
<comment type="caution">
    <text evidence="6">The sequence shown here is derived from an EMBL/GenBank/DDBJ whole genome shotgun (WGS) entry which is preliminary data.</text>
</comment>
<dbReference type="PANTHER" id="PTHR30136:SF35">
    <property type="entry name" value="HTH-TYPE TRANSCRIPTIONAL REGULATOR RV1719"/>
    <property type="match status" value="1"/>
</dbReference>
<keyword evidence="3" id="KW-0804">Transcription</keyword>
<sequence length="254" mass="27115">MSYIVESVDSALSLLTLVAEHPGLGVTELSNRLGINKSRAFRLLHTLEAHRFVILDAKTSTYALGPQAFVVGVAAAAQDAVVRTAHRHMLLLNQQVNETIILRVREGQETVCVARCETSHEMRIIGRVGNRRPLWYGAAGKVLLAFAPQEVRAQYLGKVKQLAAESLGPEPQVIAEQIAAVQQKGYATSFGEVTPGAAAVSVPVRDVSGMAVAALSISGPDTRITARDVPQLLEPLLACAASIGRELGYNPPPP</sequence>
<dbReference type="PANTHER" id="PTHR30136">
    <property type="entry name" value="HELIX-TURN-HELIX TRANSCRIPTIONAL REGULATOR, ICLR FAMILY"/>
    <property type="match status" value="1"/>
</dbReference>
<dbReference type="Pfam" id="PF09339">
    <property type="entry name" value="HTH_IclR"/>
    <property type="match status" value="1"/>
</dbReference>
<accession>A0ABN9JQU4</accession>
<evidence type="ECO:0000313" key="7">
    <source>
        <dbReference type="Proteomes" id="UP001189757"/>
    </source>
</evidence>
<evidence type="ECO:0000259" key="5">
    <source>
        <dbReference type="PROSITE" id="PS51078"/>
    </source>
</evidence>
<dbReference type="Proteomes" id="UP001189757">
    <property type="component" value="Unassembled WGS sequence"/>
</dbReference>
<dbReference type="Gene3D" id="3.30.450.40">
    <property type="match status" value="1"/>
</dbReference>
<reference evidence="6 7" key="1">
    <citation type="submission" date="2023-07" db="EMBL/GenBank/DDBJ databases">
        <authorList>
            <person name="Peeters C."/>
        </authorList>
    </citation>
    <scope>NUCLEOTIDE SEQUENCE [LARGE SCALE GENOMIC DNA]</scope>
    <source>
        <strain evidence="6 7">LMG 18101</strain>
    </source>
</reference>
<dbReference type="InterPro" id="IPR005471">
    <property type="entry name" value="Tscrpt_reg_IclR_N"/>
</dbReference>
<dbReference type="RefSeq" id="WP_316681585.1">
    <property type="nucleotide sequence ID" value="NZ_CATZLL010000009.1"/>
</dbReference>
<protein>
    <submittedName>
        <fullName evidence="6">Pectin degradation repressor protein KdgR</fullName>
    </submittedName>
</protein>
<dbReference type="Gene3D" id="1.10.10.10">
    <property type="entry name" value="Winged helix-like DNA-binding domain superfamily/Winged helix DNA-binding domain"/>
    <property type="match status" value="1"/>
</dbReference>
<keyword evidence="7" id="KW-1185">Reference proteome</keyword>
<organism evidence="6 7">
    <name type="scientific">Ralstonia flaminis</name>
    <dbReference type="NCBI Taxonomy" id="3058597"/>
    <lineage>
        <taxon>Bacteria</taxon>
        <taxon>Pseudomonadati</taxon>
        <taxon>Pseudomonadota</taxon>
        <taxon>Betaproteobacteria</taxon>
        <taxon>Burkholderiales</taxon>
        <taxon>Burkholderiaceae</taxon>
        <taxon>Ralstonia</taxon>
    </lineage>
</organism>
<dbReference type="InterPro" id="IPR036388">
    <property type="entry name" value="WH-like_DNA-bd_sf"/>
</dbReference>
<dbReference type="SMART" id="SM00346">
    <property type="entry name" value="HTH_ICLR"/>
    <property type="match status" value="1"/>
</dbReference>
<evidence type="ECO:0000259" key="4">
    <source>
        <dbReference type="PROSITE" id="PS51077"/>
    </source>
</evidence>
<evidence type="ECO:0000256" key="1">
    <source>
        <dbReference type="ARBA" id="ARBA00023015"/>
    </source>
</evidence>
<dbReference type="InterPro" id="IPR036390">
    <property type="entry name" value="WH_DNA-bd_sf"/>
</dbReference>
<name>A0ABN9JQU4_9RALS</name>
<dbReference type="PROSITE" id="PS51077">
    <property type="entry name" value="HTH_ICLR"/>
    <property type="match status" value="1"/>
</dbReference>
<dbReference type="InterPro" id="IPR014757">
    <property type="entry name" value="Tscrpt_reg_IclR_C"/>
</dbReference>
<dbReference type="InterPro" id="IPR029016">
    <property type="entry name" value="GAF-like_dom_sf"/>
</dbReference>
<dbReference type="PROSITE" id="PS51078">
    <property type="entry name" value="ICLR_ED"/>
    <property type="match status" value="1"/>
</dbReference>
<keyword evidence="1" id="KW-0805">Transcription regulation</keyword>